<comment type="subcellular location">
    <subcellularLocation>
        <location evidence="1">Cytoplasm</location>
    </subcellularLocation>
</comment>
<dbReference type="PRINTS" id="PR00050">
    <property type="entry name" value="COLDSHOCK"/>
</dbReference>
<gene>
    <name evidence="4" type="ORF">IAD15_10220</name>
</gene>
<comment type="caution">
    <text evidence="4">The sequence shown here is derived from an EMBL/GenBank/DDBJ whole genome shotgun (WGS) entry which is preliminary data.</text>
</comment>
<reference evidence="4" key="1">
    <citation type="submission" date="2020-10" db="EMBL/GenBank/DDBJ databases">
        <authorList>
            <person name="Gilroy R."/>
        </authorList>
    </citation>
    <scope>NUCLEOTIDE SEQUENCE</scope>
    <source>
        <strain evidence="4">CHK195-11698</strain>
    </source>
</reference>
<dbReference type="GO" id="GO:0005737">
    <property type="term" value="C:cytoplasm"/>
    <property type="evidence" value="ECO:0007669"/>
    <property type="project" value="UniProtKB-SubCell"/>
</dbReference>
<reference evidence="4" key="2">
    <citation type="journal article" date="2021" name="PeerJ">
        <title>Extensive microbial diversity within the chicken gut microbiome revealed by metagenomics and culture.</title>
        <authorList>
            <person name="Gilroy R."/>
            <person name="Ravi A."/>
            <person name="Getino M."/>
            <person name="Pursley I."/>
            <person name="Horton D.L."/>
            <person name="Alikhan N.F."/>
            <person name="Baker D."/>
            <person name="Gharbi K."/>
            <person name="Hall N."/>
            <person name="Watson M."/>
            <person name="Adriaenssens E.M."/>
            <person name="Foster-Nyarko E."/>
            <person name="Jarju S."/>
            <person name="Secka A."/>
            <person name="Antonio M."/>
            <person name="Oren A."/>
            <person name="Chaudhuri R.R."/>
            <person name="La Ragione R."/>
            <person name="Hildebrand F."/>
            <person name="Pallen M.J."/>
        </authorList>
    </citation>
    <scope>NUCLEOTIDE SEQUENCE</scope>
    <source>
        <strain evidence="4">CHK195-11698</strain>
    </source>
</reference>
<evidence type="ECO:0000256" key="1">
    <source>
        <dbReference type="ARBA" id="ARBA00004496"/>
    </source>
</evidence>
<dbReference type="AlphaFoldDB" id="A0A9D1L1S7"/>
<protein>
    <submittedName>
        <fullName evidence="4">Cold shock domain-containing protein</fullName>
    </submittedName>
</protein>
<dbReference type="Proteomes" id="UP000824175">
    <property type="component" value="Unassembled WGS sequence"/>
</dbReference>
<dbReference type="InterPro" id="IPR012156">
    <property type="entry name" value="Cold_shock_CspA"/>
</dbReference>
<dbReference type="PANTHER" id="PTHR11544">
    <property type="entry name" value="COLD SHOCK DOMAIN CONTAINING PROTEINS"/>
    <property type="match status" value="1"/>
</dbReference>
<proteinExistence type="predicted"/>
<evidence type="ECO:0000259" key="3">
    <source>
        <dbReference type="PROSITE" id="PS51857"/>
    </source>
</evidence>
<dbReference type="GO" id="GO:0003676">
    <property type="term" value="F:nucleic acid binding"/>
    <property type="evidence" value="ECO:0007669"/>
    <property type="project" value="InterPro"/>
</dbReference>
<dbReference type="Gene3D" id="2.40.50.140">
    <property type="entry name" value="Nucleic acid-binding proteins"/>
    <property type="match status" value="1"/>
</dbReference>
<sequence>MKKGIIKKYNPVKGYGFIQAEEDMKKDIFFHCTQLCDTDAGLIREGQEVEFELVEHQRGPQARRVRKIGSR</sequence>
<organism evidence="4 5">
    <name type="scientific">Candidatus Fimiplasma intestinipullorum</name>
    <dbReference type="NCBI Taxonomy" id="2840825"/>
    <lineage>
        <taxon>Bacteria</taxon>
        <taxon>Bacillati</taxon>
        <taxon>Bacillota</taxon>
        <taxon>Clostridia</taxon>
        <taxon>Eubacteriales</taxon>
        <taxon>Candidatus Fimiplasma</taxon>
    </lineage>
</organism>
<dbReference type="Pfam" id="PF00313">
    <property type="entry name" value="CSD"/>
    <property type="match status" value="1"/>
</dbReference>
<dbReference type="InterPro" id="IPR011129">
    <property type="entry name" value="CSD"/>
</dbReference>
<evidence type="ECO:0000313" key="4">
    <source>
        <dbReference type="EMBL" id="HIU14426.1"/>
    </source>
</evidence>
<dbReference type="InterPro" id="IPR012340">
    <property type="entry name" value="NA-bd_OB-fold"/>
</dbReference>
<keyword evidence="2" id="KW-0963">Cytoplasm</keyword>
<dbReference type="PIRSF" id="PIRSF002599">
    <property type="entry name" value="Cold_shock_A"/>
    <property type="match status" value="1"/>
</dbReference>
<dbReference type="EMBL" id="DVMJ01000089">
    <property type="protein sequence ID" value="HIU14426.1"/>
    <property type="molecule type" value="Genomic_DNA"/>
</dbReference>
<evidence type="ECO:0000313" key="5">
    <source>
        <dbReference type="Proteomes" id="UP000824175"/>
    </source>
</evidence>
<evidence type="ECO:0000256" key="2">
    <source>
        <dbReference type="ARBA" id="ARBA00022490"/>
    </source>
</evidence>
<accession>A0A9D1L1S7</accession>
<feature type="domain" description="CSD" evidence="3">
    <location>
        <begin position="1"/>
        <end position="67"/>
    </location>
</feature>
<dbReference type="InterPro" id="IPR050181">
    <property type="entry name" value="Cold_shock_domain"/>
</dbReference>
<dbReference type="SUPFAM" id="SSF50249">
    <property type="entry name" value="Nucleic acid-binding proteins"/>
    <property type="match status" value="1"/>
</dbReference>
<dbReference type="PROSITE" id="PS51857">
    <property type="entry name" value="CSD_2"/>
    <property type="match status" value="1"/>
</dbReference>
<name>A0A9D1L1S7_9FIRM</name>
<dbReference type="InterPro" id="IPR002059">
    <property type="entry name" value="CSP_DNA-bd"/>
</dbReference>
<dbReference type="SMART" id="SM00357">
    <property type="entry name" value="CSP"/>
    <property type="match status" value="1"/>
</dbReference>